<protein>
    <submittedName>
        <fullName evidence="2">Uncharacterized protein</fullName>
    </submittedName>
</protein>
<feature type="region of interest" description="Disordered" evidence="1">
    <location>
        <begin position="150"/>
        <end position="177"/>
    </location>
</feature>
<evidence type="ECO:0000256" key="1">
    <source>
        <dbReference type="SAM" id="MobiDB-lite"/>
    </source>
</evidence>
<dbReference type="RefSeq" id="WP_316412560.1">
    <property type="nucleotide sequence ID" value="NZ_AP027080.1"/>
</dbReference>
<dbReference type="AlphaFoldDB" id="A0AA48H8T5"/>
<reference evidence="3" key="1">
    <citation type="journal article" date="2023" name="Int. J. Syst. Evol. Microbiol.">
        <title>Mesoterricola silvestris gen. nov., sp. nov., Mesoterricola sediminis sp. nov., Geothrix oryzae sp. nov., Geothrix edaphica sp. nov., Geothrix rubra sp. nov., and Geothrix limicola sp. nov., six novel members of Acidobacteriota isolated from soils.</title>
        <authorList>
            <person name="Itoh H."/>
            <person name="Sugisawa Y."/>
            <person name="Mise K."/>
            <person name="Xu Z."/>
            <person name="Kuniyasu M."/>
            <person name="Ushijima N."/>
            <person name="Kawano K."/>
            <person name="Kobayashi E."/>
            <person name="Shiratori Y."/>
            <person name="Masuda Y."/>
            <person name="Senoo K."/>
        </authorList>
    </citation>
    <scope>NUCLEOTIDE SEQUENCE [LARGE SCALE GENOMIC DNA]</scope>
    <source>
        <strain evidence="3">W79</strain>
    </source>
</reference>
<evidence type="ECO:0000313" key="2">
    <source>
        <dbReference type="EMBL" id="BDU73893.1"/>
    </source>
</evidence>
<sequence>MQWISFPHFLPVVWLLSGAVNVWAGCGETLTVENKLGTRISPGWVITGQSHSGPDHYSPHFPAKHYLTLVNLNGAPVGTVIEVLGFSPIPPGWAKTATWGAEDIVERTHFNLRHRIEKQFAADYPLADQDTPPVIYGEVEFDIASIDWKRSDEKRKREREEAEEKAPTPAGSYMPAP</sequence>
<proteinExistence type="predicted"/>
<dbReference type="KEGG" id="msil:METEAL_30670"/>
<feature type="compositionally biased region" description="Basic and acidic residues" evidence="1">
    <location>
        <begin position="150"/>
        <end position="166"/>
    </location>
</feature>
<dbReference type="EMBL" id="AP027080">
    <property type="protein sequence ID" value="BDU73893.1"/>
    <property type="molecule type" value="Genomic_DNA"/>
</dbReference>
<keyword evidence="3" id="KW-1185">Reference proteome</keyword>
<evidence type="ECO:0000313" key="3">
    <source>
        <dbReference type="Proteomes" id="UP001238179"/>
    </source>
</evidence>
<accession>A0AA48H8T5</accession>
<gene>
    <name evidence="2" type="ORF">METEAL_30670</name>
</gene>
<dbReference type="Proteomes" id="UP001238179">
    <property type="component" value="Chromosome"/>
</dbReference>
<name>A0AA48H8T5_9BACT</name>
<organism evidence="2 3">
    <name type="scientific">Mesoterricola silvestris</name>
    <dbReference type="NCBI Taxonomy" id="2927979"/>
    <lineage>
        <taxon>Bacteria</taxon>
        <taxon>Pseudomonadati</taxon>
        <taxon>Acidobacteriota</taxon>
        <taxon>Holophagae</taxon>
        <taxon>Holophagales</taxon>
        <taxon>Holophagaceae</taxon>
        <taxon>Mesoterricola</taxon>
    </lineage>
</organism>